<sequence length="242" mass="25583">PPRKRVNTILLAAVVAVVVGGTGTGAFFAYQSFNARRTAGAETPAPTSPPAEPTEDPNTPLEPDPINTEILNSEKTDPGKMTVADAFTKKVTLAGATFVRVKTDVTTKCDEAAAGRFANTLAKQDCRQVLRATYVDSKRKYAVTTGIAVLPTMQSAVEVDRTKNLGSNLWFRGLPGGAGSGAERVGIAGGYAAGLVWGRYIVFSYATFSDGHTPTAKEKKLGKVSGAFRDETAKVVERRITG</sequence>
<evidence type="ECO:0008006" key="4">
    <source>
        <dbReference type="Google" id="ProtNLM"/>
    </source>
</evidence>
<comment type="caution">
    <text evidence="2">The sequence shown here is derived from an EMBL/GenBank/DDBJ whole genome shotgun (WGS) entry which is preliminary data.</text>
</comment>
<evidence type="ECO:0000313" key="2">
    <source>
        <dbReference type="EMBL" id="MFD0890763.1"/>
    </source>
</evidence>
<protein>
    <recommendedName>
        <fullName evidence="4">Serine/threonine protein kinase</fullName>
    </recommendedName>
</protein>
<reference evidence="3" key="1">
    <citation type="journal article" date="2019" name="Int. J. Syst. Evol. Microbiol.">
        <title>The Global Catalogue of Microorganisms (GCM) 10K type strain sequencing project: providing services to taxonomists for standard genome sequencing and annotation.</title>
        <authorList>
            <consortium name="The Broad Institute Genomics Platform"/>
            <consortium name="The Broad Institute Genome Sequencing Center for Infectious Disease"/>
            <person name="Wu L."/>
            <person name="Ma J."/>
        </authorList>
    </citation>
    <scope>NUCLEOTIDE SEQUENCE [LARGE SCALE GENOMIC DNA]</scope>
    <source>
        <strain evidence="3">CCUG 62974</strain>
    </source>
</reference>
<name>A0ABW3E4C1_9ACTN</name>
<keyword evidence="3" id="KW-1185">Reference proteome</keyword>
<dbReference type="Proteomes" id="UP001597024">
    <property type="component" value="Unassembled WGS sequence"/>
</dbReference>
<dbReference type="EMBL" id="JBHTHX010002662">
    <property type="protein sequence ID" value="MFD0890763.1"/>
    <property type="molecule type" value="Genomic_DNA"/>
</dbReference>
<proteinExistence type="predicted"/>
<evidence type="ECO:0000313" key="3">
    <source>
        <dbReference type="Proteomes" id="UP001597024"/>
    </source>
</evidence>
<accession>A0ABW3E4C1</accession>
<feature type="region of interest" description="Disordered" evidence="1">
    <location>
        <begin position="39"/>
        <end position="78"/>
    </location>
</feature>
<feature type="non-terminal residue" evidence="2">
    <location>
        <position position="1"/>
    </location>
</feature>
<organism evidence="2 3">
    <name type="scientific">Streptosporangium algeriense</name>
    <dbReference type="NCBI Taxonomy" id="1682748"/>
    <lineage>
        <taxon>Bacteria</taxon>
        <taxon>Bacillati</taxon>
        <taxon>Actinomycetota</taxon>
        <taxon>Actinomycetes</taxon>
        <taxon>Streptosporangiales</taxon>
        <taxon>Streptosporangiaceae</taxon>
        <taxon>Streptosporangium</taxon>
    </lineage>
</organism>
<gene>
    <name evidence="2" type="ORF">ACFQ08_39975</name>
</gene>
<evidence type="ECO:0000256" key="1">
    <source>
        <dbReference type="SAM" id="MobiDB-lite"/>
    </source>
</evidence>